<dbReference type="InterPro" id="IPR017853">
    <property type="entry name" value="GH"/>
</dbReference>
<dbReference type="Pfam" id="PF00232">
    <property type="entry name" value="Glyco_hydro_1"/>
    <property type="match status" value="1"/>
</dbReference>
<gene>
    <name evidence="3" type="ORF">ACFQAV_13080</name>
</gene>
<keyword evidence="4" id="KW-1185">Reference proteome</keyword>
<dbReference type="Gene3D" id="3.20.20.80">
    <property type="entry name" value="Glycosidases"/>
    <property type="match status" value="1"/>
</dbReference>
<keyword evidence="1 3" id="KW-0326">Glycosidase</keyword>
<protein>
    <submittedName>
        <fullName evidence="3">Glycoside hydrolase family 1 protein</fullName>
        <ecNumber evidence="3">3.2.1.-</ecNumber>
    </submittedName>
</protein>
<dbReference type="GO" id="GO:0016798">
    <property type="term" value="F:hydrolase activity, acting on glycosyl bonds"/>
    <property type="evidence" value="ECO:0007669"/>
    <property type="project" value="UniProtKB-KW"/>
</dbReference>
<organism evidence="3 4">
    <name type="scientific">Companilactobacillus huachuanensis</name>
    <dbReference type="NCBI Taxonomy" id="2559914"/>
    <lineage>
        <taxon>Bacteria</taxon>
        <taxon>Bacillati</taxon>
        <taxon>Bacillota</taxon>
        <taxon>Bacilli</taxon>
        <taxon>Lactobacillales</taxon>
        <taxon>Lactobacillaceae</taxon>
        <taxon>Companilactobacillus</taxon>
    </lineage>
</organism>
<name>A0ABW1RQP3_9LACO</name>
<dbReference type="EC" id="3.2.1.-" evidence="3"/>
<reference evidence="4" key="1">
    <citation type="journal article" date="2019" name="Int. J. Syst. Evol. Microbiol.">
        <title>The Global Catalogue of Microorganisms (GCM) 10K type strain sequencing project: providing services to taxonomists for standard genome sequencing and annotation.</title>
        <authorList>
            <consortium name="The Broad Institute Genomics Platform"/>
            <consortium name="The Broad Institute Genome Sequencing Center for Infectious Disease"/>
            <person name="Wu L."/>
            <person name="Ma J."/>
        </authorList>
    </citation>
    <scope>NUCLEOTIDE SEQUENCE [LARGE SCALE GENOMIC DNA]</scope>
    <source>
        <strain evidence="4">CCM 8927</strain>
    </source>
</reference>
<evidence type="ECO:0000256" key="2">
    <source>
        <dbReference type="RuleBase" id="RU003690"/>
    </source>
</evidence>
<dbReference type="Proteomes" id="UP001596288">
    <property type="component" value="Unassembled WGS sequence"/>
</dbReference>
<dbReference type="PANTHER" id="PTHR10353">
    <property type="entry name" value="GLYCOSYL HYDROLASE"/>
    <property type="match status" value="1"/>
</dbReference>
<keyword evidence="3" id="KW-0378">Hydrolase</keyword>
<proteinExistence type="inferred from homology"/>
<dbReference type="PRINTS" id="PR00131">
    <property type="entry name" value="GLHYDRLASE1"/>
</dbReference>
<evidence type="ECO:0000313" key="4">
    <source>
        <dbReference type="Proteomes" id="UP001596288"/>
    </source>
</evidence>
<comment type="caution">
    <text evidence="3">The sequence shown here is derived from an EMBL/GenBank/DDBJ whole genome shotgun (WGS) entry which is preliminary data.</text>
</comment>
<evidence type="ECO:0000256" key="1">
    <source>
        <dbReference type="ARBA" id="ARBA00023295"/>
    </source>
</evidence>
<dbReference type="EMBL" id="JBHSSF010000044">
    <property type="protein sequence ID" value="MFC6177743.1"/>
    <property type="molecule type" value="Genomic_DNA"/>
</dbReference>
<comment type="similarity">
    <text evidence="2">Belongs to the glycosyl hydrolase 1 family.</text>
</comment>
<dbReference type="RefSeq" id="WP_137612282.1">
    <property type="nucleotide sequence ID" value="NZ_BJDF01000023.1"/>
</dbReference>
<evidence type="ECO:0000313" key="3">
    <source>
        <dbReference type="EMBL" id="MFC6177743.1"/>
    </source>
</evidence>
<sequence>MNNNIKDNFLWGGAIAANQAEGDFNTGGKGISTADIQPYFANAKPTDLHFNNIDQQHYEQYKNGDYYYPKRNGVHFYERYTEYIDKLSEMHINTLRLSIAWTRIFPNGDESEPNQSGLKFYDRLFAYMKKKNIEPIVTIFHYEMPLHLVEKYSGWKNKQIINLFVKYSEIIIKRYQKYVSYWIVMNQINLFDREGFASLGIIDKHDGNYLQDQYQALHHQFVASALVKAKAKLINPQLKIGLMLADNLVTPFSCKPDDVEAAFNYNRMQYFFSDVLLRGYYPAYALKFFSDNQIHIEMTNQDKKILKDNPADFLAVSYYWSHTVKANEKSGQPELVDNPYLKENAWGWSINANGLYICMSSYWDRYGVPMMIAENGLGFNDVIESDGKIHDNYRIAYHREHLAAMKQAIANGANIFAYCSWAPFDIISAGTAEMKKRYGFIYVDYDDEGNGSGQLIPKDSFYWYKDVIDSNGLMID</sequence>
<dbReference type="PANTHER" id="PTHR10353:SF122">
    <property type="entry name" value="6-PHOSPHO-BETA-GLUCOSIDASE ASCB-RELATED"/>
    <property type="match status" value="1"/>
</dbReference>
<accession>A0ABW1RQP3</accession>
<dbReference type="InterPro" id="IPR001360">
    <property type="entry name" value="Glyco_hydro_1"/>
</dbReference>
<dbReference type="SUPFAM" id="SSF51445">
    <property type="entry name" value="(Trans)glycosidases"/>
    <property type="match status" value="1"/>
</dbReference>